<protein>
    <submittedName>
        <fullName evidence="2">Uncharacterized protein</fullName>
    </submittedName>
</protein>
<evidence type="ECO:0000313" key="2">
    <source>
        <dbReference type="EMBL" id="GLC31499.1"/>
    </source>
</evidence>
<sequence length="202" mass="22776">MGKRNMDNIDKDNLCSNDASNTRPNENCANDDINRSDAESEFQEPFIIEESVKQINQGKKQPQESVPIEKASTANQTQQAQQAQPSQNTINDNISSAANLLENLNTIKEDIIKLPLNPAEKDYMDVYVFPLLNVLLDLSTTSLNLSSTTSKLAVSYVTTPKISKLKDTEHMVYDINDKCEDVYKVLKQRINFVLKCIDKCEK</sequence>
<gene>
    <name evidence="2" type="ORF">bsdE14_29090</name>
</gene>
<feature type="region of interest" description="Disordered" evidence="1">
    <location>
        <begin position="1"/>
        <end position="88"/>
    </location>
</feature>
<feature type="compositionally biased region" description="Basic and acidic residues" evidence="1">
    <location>
        <begin position="1"/>
        <end position="13"/>
    </location>
</feature>
<organism evidence="2 3">
    <name type="scientific">Clostridium omnivorum</name>
    <dbReference type="NCBI Taxonomy" id="1604902"/>
    <lineage>
        <taxon>Bacteria</taxon>
        <taxon>Bacillati</taxon>
        <taxon>Bacillota</taxon>
        <taxon>Clostridia</taxon>
        <taxon>Eubacteriales</taxon>
        <taxon>Clostridiaceae</taxon>
        <taxon>Clostridium</taxon>
    </lineage>
</organism>
<evidence type="ECO:0000313" key="3">
    <source>
        <dbReference type="Proteomes" id="UP001208567"/>
    </source>
</evidence>
<comment type="caution">
    <text evidence="2">The sequence shown here is derived from an EMBL/GenBank/DDBJ whole genome shotgun (WGS) entry which is preliminary data.</text>
</comment>
<name>A0ABQ5N8D1_9CLOT</name>
<dbReference type="Proteomes" id="UP001208567">
    <property type="component" value="Unassembled WGS sequence"/>
</dbReference>
<reference evidence="2 3" key="1">
    <citation type="journal article" date="2024" name="Int. J. Syst. Evol. Microbiol.">
        <title>Clostridium omnivorum sp. nov., isolated from anoxic soil under the treatment of reductive soil disinfestation.</title>
        <authorList>
            <person name="Ueki A."/>
            <person name="Tonouchi A."/>
            <person name="Kaku N."/>
            <person name="Honma S."/>
            <person name="Ueki K."/>
        </authorList>
    </citation>
    <scope>NUCLEOTIDE SEQUENCE [LARGE SCALE GENOMIC DNA]</scope>
    <source>
        <strain evidence="2 3">E14</strain>
    </source>
</reference>
<feature type="compositionally biased region" description="Polar residues" evidence="1">
    <location>
        <begin position="53"/>
        <end position="64"/>
    </location>
</feature>
<evidence type="ECO:0000256" key="1">
    <source>
        <dbReference type="SAM" id="MobiDB-lite"/>
    </source>
</evidence>
<dbReference type="EMBL" id="BRXR01000001">
    <property type="protein sequence ID" value="GLC31499.1"/>
    <property type="molecule type" value="Genomic_DNA"/>
</dbReference>
<keyword evidence="3" id="KW-1185">Reference proteome</keyword>
<accession>A0ABQ5N8D1</accession>
<feature type="compositionally biased region" description="Polar residues" evidence="1">
    <location>
        <begin position="14"/>
        <end position="28"/>
    </location>
</feature>
<dbReference type="RefSeq" id="WP_264850816.1">
    <property type="nucleotide sequence ID" value="NZ_BRXR01000001.1"/>
</dbReference>
<feature type="compositionally biased region" description="Low complexity" evidence="1">
    <location>
        <begin position="71"/>
        <end position="88"/>
    </location>
</feature>
<proteinExistence type="predicted"/>